<feature type="compositionally biased region" description="Polar residues" evidence="6">
    <location>
        <begin position="2897"/>
        <end position="2914"/>
    </location>
</feature>
<feature type="domain" description="HYDIN/VesB/CFA65-like Ig-like" evidence="7">
    <location>
        <begin position="692"/>
        <end position="780"/>
    </location>
</feature>
<dbReference type="Pfam" id="PF22544">
    <property type="entry name" value="HYDIN_VesB_CFA65-like_Ig"/>
    <property type="match status" value="2"/>
</dbReference>
<dbReference type="InterPro" id="IPR053879">
    <property type="entry name" value="HYDIN_VesB_CFA65-like_Ig"/>
</dbReference>
<dbReference type="InterPro" id="IPR013783">
    <property type="entry name" value="Ig-like_fold"/>
</dbReference>
<dbReference type="InterPro" id="IPR057470">
    <property type="entry name" value="Ig_CFAP65_7th"/>
</dbReference>
<dbReference type="Gene3D" id="2.60.40.10">
    <property type="entry name" value="Immunoglobulins"/>
    <property type="match status" value="19"/>
</dbReference>
<feature type="region of interest" description="Disordered" evidence="6">
    <location>
        <begin position="5196"/>
        <end position="5230"/>
    </location>
</feature>
<organism evidence="9 10">
    <name type="scientific">Leptomonas seymouri</name>
    <dbReference type="NCBI Taxonomy" id="5684"/>
    <lineage>
        <taxon>Eukaryota</taxon>
        <taxon>Discoba</taxon>
        <taxon>Euglenozoa</taxon>
        <taxon>Kinetoplastea</taxon>
        <taxon>Metakinetoplastina</taxon>
        <taxon>Trypanosomatida</taxon>
        <taxon>Trypanosomatidae</taxon>
        <taxon>Leishmaniinae</taxon>
        <taxon>Leptomonas</taxon>
    </lineage>
</organism>
<feature type="compositionally biased region" description="Polar residues" evidence="6">
    <location>
        <begin position="1"/>
        <end position="23"/>
    </location>
</feature>
<feature type="region of interest" description="Disordered" evidence="6">
    <location>
        <begin position="2103"/>
        <end position="2212"/>
    </location>
</feature>
<feature type="region of interest" description="Disordered" evidence="6">
    <location>
        <begin position="4247"/>
        <end position="4271"/>
    </location>
</feature>
<keyword evidence="3" id="KW-0963">Cytoplasm</keyword>
<dbReference type="OrthoDB" id="442692at2759"/>
<dbReference type="PANTHER" id="PTHR23053:SF0">
    <property type="entry name" value="HYDROCEPHALUS-INDUCING PROTEIN HOMOLOG"/>
    <property type="match status" value="1"/>
</dbReference>
<evidence type="ECO:0000259" key="8">
    <source>
        <dbReference type="Pfam" id="PF25249"/>
    </source>
</evidence>
<dbReference type="PANTHER" id="PTHR23053">
    <property type="entry name" value="DLEC1 DELETED IN LUNG AND ESOPHAGEAL CANCER 1"/>
    <property type="match status" value="1"/>
</dbReference>
<feature type="compositionally biased region" description="Low complexity" evidence="6">
    <location>
        <begin position="1051"/>
        <end position="1065"/>
    </location>
</feature>
<accession>A0A0N0P581</accession>
<dbReference type="VEuPathDB" id="TriTrypDB:Lsey_0145_0070"/>
<evidence type="ECO:0000256" key="3">
    <source>
        <dbReference type="ARBA" id="ARBA00022490"/>
    </source>
</evidence>
<feature type="compositionally biased region" description="Low complexity" evidence="6">
    <location>
        <begin position="2104"/>
        <end position="2120"/>
    </location>
</feature>
<feature type="domain" description="HYDIN/VesB/CFA65-like Ig-like" evidence="7">
    <location>
        <begin position="574"/>
        <end position="686"/>
    </location>
</feature>
<evidence type="ECO:0000256" key="5">
    <source>
        <dbReference type="ARBA" id="ARBA00023273"/>
    </source>
</evidence>
<feature type="compositionally biased region" description="Low complexity" evidence="6">
    <location>
        <begin position="2127"/>
        <end position="2150"/>
    </location>
</feature>
<evidence type="ECO:0000313" key="10">
    <source>
        <dbReference type="Proteomes" id="UP000038009"/>
    </source>
</evidence>
<keyword evidence="10" id="KW-1185">Reference proteome</keyword>
<name>A0A0N0P581_LEPSE</name>
<dbReference type="Pfam" id="PF25249">
    <property type="entry name" value="Ig_CFAP65_7th"/>
    <property type="match status" value="1"/>
</dbReference>
<feature type="compositionally biased region" description="Low complexity" evidence="6">
    <location>
        <begin position="2173"/>
        <end position="2196"/>
    </location>
</feature>
<dbReference type="GO" id="GO:1904158">
    <property type="term" value="P:axonemal central apparatus assembly"/>
    <property type="evidence" value="ECO:0007669"/>
    <property type="project" value="TreeGrafter"/>
</dbReference>
<dbReference type="OMA" id="PCEWFVQ"/>
<keyword evidence="4" id="KW-0969">Cilium</keyword>
<sequence>MRSSTSPASRRQFASSMPSSTRGRSGGAGDKNDMAQLASATFSADELHRVHEPASEGGPIPPHRPAAAKTKLARLTQWPPPPPPQKQPEKNKKEKKLLHSKADTTDAIAAHGVGAQATALDKTVVAAAGADGTFPSLASDPLFPFDVYPPTVIFDNFTANTTYTATLELKNRTSFNKHVRVDRPNACTAFELTATRGAESSSKVAPGLSVTYTVVFTPTSSIKDYEADLVVRTEDDELLIVPVRAYASRECLHLPASLVLKDAPMKGSSTTPLFLRNASERSCVWRAVVFDPSGTQTCTEAYDAAAAAQMDSFPLSSCFSITPHNGVVEPLCAAEGHAVTVAPVTLHFRPDPRLAAACTCHGLLRFFLGPEGDMVQDVQLSARAVELNGIVLEEGEVTLADTYVTTERQTVVRVRNNSDETLFFAWKNSFRAGASEMTEKSDSVDEGDGAYGEGGKKHRRPTRPTAAGTHMLLPGNDGHRMINGGLTMEDGVTQPPLPLQHTLSDLSNLYEMDESFQIHPLSGVLYGRGVREFTITFNPHLAVPYESVAYLDVTGSAECLPLLMRGHGVGPQCKLEYSRLDIGDVYLNAVHEYFIMMENTSAIECQFVIMPPVAFAGAPPPTKESGTPGVDFASKFHFTPSHGSLAPGESVKLKIELKSDRIGSFAETFHVHMQGAVEEVPLLLKGRVLGPHFQCDVDELDFGNVSYNMEHHRTMNIENTSPIPMHYTLHLPEDCVYASDFVITPAKGVIAPRATEVVQVLFHSLTVGDYETALQVEVADVGDVLDTIPLKATCMVPTLHSSTTELTYGGVFVGYPTTLNVAISNETALTGMFNLLLLNGDALTDAVIVELPVSIEHDDGVHWIAPHQTLQLPVTLTALKPGRLHFSLALNVLGRELSEPMAPPLTILVSAVASGPHVELQPSNIQFGVLDVLTEEVRELTLKNTSPVPAPFSLVFDRFGTVPHSAHSPGVGSGGYNVGSTDGPLAESTLPFPRVPVFSVEPAQGILEPHSSFTVRVRAKPDDAISFVDTLRLRRRLSLMPEIGGRHNDSDSNSSADTASSETEVTVSVKVTGVGVPIIADRPLESIELGDVLTTVPVAETVTLHNYGRREQEMQWQNTRGTKVKDGELPITFTYKPERASIPAGGSALFMLCGSSSEGGTRTDTFTLKQSGTFKEVLRSTVKATFVAPTLSCSSRAIAFEYANSTSTTAATAVAPLLVKSLTMKNITSKTLVITLRIKAGGAPATATFSKIGSAAAPLPKVGTPFSLEGSTTISLSSGESYVVGVRCNPLYRGDYTSHTAKAKLQLSFANHERKEFVSLSAVLRFPSVVLNPSPAVDFGTVLNHTEQRRSIELYNPSHDLPATFCWSFRPHGSATAGQAEDAAFAAAAAAVGPTTDAKGSADGAAEASFRSKSVEALSASNAKEHGFDIVPFSGTLLPGEKKVVEVAYQGADMGAALATAVCRIEGGPTYTIDLRAAANVVQAHCDKTHIDFGRLPYYESDSKVVTLTNTTQVHVPWQVDLSRVRHPECLKVSPMSGVLRDKARLQITFLPKVPDVFEETIWVCIGHLDPRPIHLSGSGYMSRVAIATNTTAAAQASGAAGGGAGQSTVQIYRAPFGAFTEALQDVGSHLASTPSAKLAGLSLSSSSNVVAPAELPAMLQKDWPILEAERRAFCRAIREGLGAVIDTAEVLEKPPLFLAPRTMPRSSAAAQRIKGSSTTKLVVARYIVDFGHLTRHDVRKTKLFITNPSSEGVNVVLDAKELANLPVSVEPMKGIKVAAFETTTIELTMDATMLESMVPHGENTHEFTLDIKNGPAVVVECRCYVATPALRAKEKEMDFGAVLLGEVKVLPLVLTNLEAVACPWRVTCKMLNEGEATHRNRFSSKAETREDDVRRVGSANSDERGAMYNAGNSVVANGSEETAGSPMPEFWVKQDRGVVPASGTVTIDVYYAPRAIRAKSGANSVAVVSAAQLKFRCGTGAASSFLAVKLSGSGRYYNLSLSTEQLRLPPSRPHQVLQESVTITNNEDHAVEIYDIELDARHANEVSMLRCALVGAVGHEVLLPHIHAGGHLPETLLDSVFSRLHAESDALVEVQQVSVDAPASARASDNADADGAAGRNAGGNKAGLKARGSIAASSQAAAGARGSARGNRKESRRTSSKSAAGDAVTHQAGGASANGDGSGNNNNSAESNSGGPPSLLMLVGPPRSGKTSVAQQWLSKGDGKTVLVDIDALIRAEAECDDTANAAVARCLLTRAAGVDEAAEVVCPAAAPAWDSTLAGAKATEASVSCEACVPTLIRDLLLSFFSNSISAEKANATAVIKATTALSDAAQATTASSPKKSSNMLATLRFVVDGLTCSVLANQWTIYELICSVCATLHISVHVVSLHVSTPMSNVRAARALAAHHAERVAAASLTPLGEAAYEALSKDDREDYNRRLKHMNDCRRDLQVIQQELKNWIEKLPHVSVQEEMEEGFRQQQAAAALEATMRPTKGAKAAPATQVVEDKSAELRESEWRALNDAAQFSAWYKRFLLKYGLPPSNTEEKTAGAAGATVSLPIRQTGNAKGAAASAAGAAAGGAGAAAHEVKTGWSQVHRVNTESSEPATVAEDIAHQLALQGGSVRDSADALVHGNADLKPAPGVTPAVSPKTEATSALSAVVSTAGHGQWGESSEGLESQVGEWFYLNEARLRCWTAEATLGARRCSVSASSPGGEDMSKEGRAASAESAAADHPGSASNGIAKVGNTSAEDKPSRYVRFFSTVEREVAPPKKAASSKKSVPAIVMQKEEITRWMLPAHSSVVLTLEFCSDHVGKFVERCIFGVTGSLQQLCLMVTAVVALPDISRDVKDIFPVVKPRIGAGGAARRMPKVYISSKKLFDFGALLIPPPPSAKGHRRSGLNSSSATGTSDRASSSAGPAGRPTSAEQTVANTSAHVNTQFEETLSFVNREPATADVTLSFTNDKEKTFTVTPSSFTLQPGATQRVQLRATPEKAGDLVNTLVATIKDNPVPWKAEVMCTGARPTLSVNGVKDSLEADFGRLVLRRSLSKSFTLANEGSVPLFWRMALVQEVSTRGERGGGGGGGGSAATAASNALLASAASQLPAELQCSTMEGVLEENEMQTLEMTFAPTHPCLHNRVINFLVSEVGQPQAVYETVPLTVKAEGYDVVVEWTRELQFGVLHVGEEKREPIRIMNKCPYDIGYQLRMPKRLQKSLTISAPSGTLRGMMGHKDAAIATIDVVARLDKEGELPAKLSTIEVAFFDVEKQELLYPLQTIPVYGEAWYTKYAVYPPSVSFGSSLVGQPRESTFQLTNTGRFPIDFSLFNFRDTAAAAGSATAGSVAVGGATTTAAQGADAAANATGGADNALITQKSFKSLKGIEAEFVIGAFTCRPSQGVVPVGGTQVITVSTVPSQQNRTHETIGVRVAQCGPELERYGTSVEVSAHPAAPSIAANLTSNADVETIFEEQRVVYRLDQLPKGVRAYSTEERIFSFGTVLVGQRCEERFRIANSSPLTCSVVVQLEGSNAAGNGGGGGAYMADGGLRAAAGNTGGGGGGNAGDAARPDGFDLAVEGKGAAFLTQSKASAVKFTLLPFESRFVTVAFTPTALSRLQAQLVATVDNSATLSEERVEIGQQLRFGLRGEGTLPTVDLVLPRLYTSPDVGRSWPSVSGTVEHLRGSDISAASDKKKSARRRQIGVGLMSATNVHTEGTPAGAGTAEVLELPITRVGASSQRSFAIRNTGCVQAQLRLDLVSDSTAGDEPTGSSAFLSLNASSVKSSQLNDPTEMRRTLDVVVPVGESKAVDVTYTPSQVEATTTRLRLALAHNPFEDKEIHVLARSFKNSITFEGIDPASADYVDVGDCYLGVDKTCTFSARNNTESLVRYVWEMSESVRITPSTGHLPAGATRTFTATVCSQMEGLGQRAPCALHAQSILVHPVNAATGAMAGMRTTTATTAAAMPSSTNSDWDNSLQSPKWVLREDDADVHPSAAAYLSTPAAMMGRRNLKQIMEAVPEPAYSVVDEVDVTQPLTMGYRCSVPTYQCQLVSTAAGASDLSAAASTSSTTVTKDLKAVSFPHTYLLQSRVSVVRIVNTGSVALPYSCRISANGFSSNEKETSSDPAASAVELQATVPPWRAGQVSTAAASGEMDDTPNGELLAEPHHTADFSVTSPSWALTDTGPSDVHVVAVGSHVDLNVEFTPRTVGLLVAGLLLYFPHSVPQEVQVPLQGVSECPLVHFRVPPPSSSVVAKALQRGAGGHSPPPAPTAGGQQRQEKSDPIVVEFLARGLHTKATVSFPVVNPTTGPYSYEWVEESGSAASAAGGSVGAGAVGAAGAGAVSGSAMSPFRCLSPSGVIEAGRSVEASFEFFADALGARSSSWTFRIPGRATIPFRFVGNVVEPNMYFHASKVDFENVQVGTRVERTVILENCDDVPFSFSWDKLSLDGMSTFLSVKPLRGTVAPWERLPILLSFAPQEEMEYNAPLRCVVKKSSVPLTINVKGVGICVHDTLQVEMAGAAENASSEIISVLRGQQLKLDLDRVQVNSTAARRFVLRNTGTYLFHYHIDTPMNPCMHIDNTEGAVEAGQSAVIMMQYTPVAEETLKQYRLIFRIEGRVAYKVCVRAVAYLPRLRLSFDRYDFGAHFVAAYNNALSISLAEAASAELPRDLLQDQLMGCVSQELQLTNVESETISVECGMAAQNTWCKLDCTSLVVRPNETARLKLTFAPTEVRGYEDALELCLNKVHTTRLQITGEGVAPRVEVANPFAKFGCVRVGESRSVEVKLQCCSKISTPVSFARAVDDDLRNKGVSVVFPGQSSALSSMLVLKPKEIVLISIVFAPSHRMSEFSREIKMLVSGIELPFVSVNGSCADAEVHLDTSHLEFRDVVIGASATRKVFILNSGDVPQKFSWMNSLHQFKSGGEWSITPSKGFLRAHTEVVCEVRYSPKPRNKGKASSTASSSQSPTIAAVAQPMIAAAAATEPPRIFKLELDSAPPLSLRVDANAVTRPAATETVQFSCRARESDTKTIEVENTTNQLWSAEPVVDNALWSCPSMVTLKPLAKTTVAVTYNPARPTLISKSAVTPRSNAPAAAAVSAPEGNEKRRQSTMAAVLPQHQKDKGFFFIPLPDGTGRCVALEGTAEAAGPAGPLQLYDTVVHVSLPLRFQVHNFSSSATMFFVKEVEWTSGPVVESGESGTQIALRVHESESESSAPKKGGGVASRPTGGVGGQGASKLDPKKARLARAASVANVASGAMRGAIEVSPNASKEFVLTVTPLREGTFRGVVRFLAYDKNGAPATEDGLQQFYEVEVKAQPAPIAAPTVVELRAAIRDLASFNIPLTNPLTKPVEFSFKSSAVDGSWPSAVASSSAIANSLEGLSLPLPVVVPAQSHAKAAVTYFPLLCKKTPATVQCAVTSPDLGTSDIYVLRLVTATDTVAPERPTLVECPLGQHVSFSLRFTHYCKSNTEFVIRLGGEVLGKTLSSFSRVGGGGGGQGATVKVSGCPAAAIAGGSNTASRSLAPKGQEVVVEFNYEPSDLGEERETIEFVSPVAGTYIFPIVATCTAPQRQGPFSSRAGQNLQLPFKNVFHEPVNISVASDSAAFAPIKKTEVVPAHKTTNVVLQCKADEDRDVVRGRVSITCTPPGKSAQQAVEWLYYVEMMGVAERSGTAKQGGRKK</sequence>
<dbReference type="Proteomes" id="UP000038009">
    <property type="component" value="Unassembled WGS sequence"/>
</dbReference>
<feature type="region of interest" description="Disordered" evidence="6">
    <location>
        <begin position="436"/>
        <end position="474"/>
    </location>
</feature>
<evidence type="ECO:0000256" key="6">
    <source>
        <dbReference type="SAM" id="MobiDB-lite"/>
    </source>
</evidence>
<feature type="region of interest" description="Disordered" evidence="6">
    <location>
        <begin position="2888"/>
        <end position="2928"/>
    </location>
</feature>
<dbReference type="GO" id="GO:0003341">
    <property type="term" value="P:cilium movement"/>
    <property type="evidence" value="ECO:0007669"/>
    <property type="project" value="TreeGrafter"/>
</dbReference>
<dbReference type="EMBL" id="LJSK01000145">
    <property type="protein sequence ID" value="KPI86156.1"/>
    <property type="molecule type" value="Genomic_DNA"/>
</dbReference>
<dbReference type="GO" id="GO:0005930">
    <property type="term" value="C:axoneme"/>
    <property type="evidence" value="ECO:0007669"/>
    <property type="project" value="TreeGrafter"/>
</dbReference>
<keyword evidence="5" id="KW-0966">Cell projection</keyword>
<feature type="region of interest" description="Disordered" evidence="6">
    <location>
        <begin position="1"/>
        <end position="97"/>
    </location>
</feature>
<comment type="subcellular location">
    <subcellularLocation>
        <location evidence="1">Cell projection</location>
        <location evidence="1">Cilium</location>
    </subcellularLocation>
    <subcellularLocation>
        <location evidence="2">Cytoplasm</location>
    </subcellularLocation>
</comment>
<evidence type="ECO:0000256" key="1">
    <source>
        <dbReference type="ARBA" id="ARBA00004138"/>
    </source>
</evidence>
<gene>
    <name evidence="9" type="ORF">ABL78_4778</name>
</gene>
<feature type="region of interest" description="Disordered" evidence="6">
    <location>
        <begin position="1042"/>
        <end position="1065"/>
    </location>
</feature>
<feature type="region of interest" description="Disordered" evidence="6">
    <location>
        <begin position="2704"/>
        <end position="2748"/>
    </location>
</feature>
<evidence type="ECO:0000256" key="2">
    <source>
        <dbReference type="ARBA" id="ARBA00004496"/>
    </source>
</evidence>
<evidence type="ECO:0000256" key="4">
    <source>
        <dbReference type="ARBA" id="ARBA00023069"/>
    </source>
</evidence>
<feature type="compositionally biased region" description="Gly residues" evidence="6">
    <location>
        <begin position="5208"/>
        <end position="5224"/>
    </location>
</feature>
<reference evidence="9 10" key="1">
    <citation type="journal article" date="2015" name="PLoS Pathog.">
        <title>Leptomonas seymouri: Adaptations to the Dixenous Life Cycle Analyzed by Genome Sequencing, Transcriptome Profiling and Co-infection with Leishmania donovani.</title>
        <authorList>
            <person name="Kraeva N."/>
            <person name="Butenko A."/>
            <person name="Hlavacova J."/>
            <person name="Kostygov A."/>
            <person name="Myskova J."/>
            <person name="Grybchuk D."/>
            <person name="Lestinova T."/>
            <person name="Votypka J."/>
            <person name="Volf P."/>
            <person name="Opperdoes F."/>
            <person name="Flegontov P."/>
            <person name="Lukes J."/>
            <person name="Yurchenko V."/>
        </authorList>
    </citation>
    <scope>NUCLEOTIDE SEQUENCE [LARGE SCALE GENOMIC DNA]</scope>
    <source>
        <strain evidence="9 10">ATCC 30220</strain>
    </source>
</reference>
<comment type="caution">
    <text evidence="9">The sequence shown here is derived from an EMBL/GenBank/DDBJ whole genome shotgun (WGS) entry which is preliminary data.</text>
</comment>
<proteinExistence type="predicted"/>
<feature type="domain" description="CFAP65 seventh Ig-like" evidence="8">
    <location>
        <begin position="4403"/>
        <end position="4486"/>
    </location>
</feature>
<evidence type="ECO:0000259" key="7">
    <source>
        <dbReference type="Pfam" id="PF22544"/>
    </source>
</evidence>
<dbReference type="InterPro" id="IPR033305">
    <property type="entry name" value="Hydin-like"/>
</dbReference>
<evidence type="ECO:0000313" key="9">
    <source>
        <dbReference type="EMBL" id="KPI86156.1"/>
    </source>
</evidence>
<evidence type="ECO:0008006" key="11">
    <source>
        <dbReference type="Google" id="ProtNLM"/>
    </source>
</evidence>
<protein>
    <recommendedName>
        <fullName evidence="11">Abnormal spindle-like microcephaly-associated protein ASH domain-containing protein</fullName>
    </recommendedName>
</protein>
<feature type="compositionally biased region" description="Basic and acidic residues" evidence="6">
    <location>
        <begin position="45"/>
        <end position="54"/>
    </location>
</feature>